<keyword evidence="3" id="KW-0167">Capsid protein</keyword>
<dbReference type="RefSeq" id="WP_056959129.1">
    <property type="nucleotide sequence ID" value="NZ_AYYN01000090.1"/>
</dbReference>
<dbReference type="Proteomes" id="UP000051612">
    <property type="component" value="Unassembled WGS sequence"/>
</dbReference>
<dbReference type="CDD" id="cd03801">
    <property type="entry name" value="GT4_PimA-like"/>
    <property type="match status" value="1"/>
</dbReference>
<dbReference type="AlphaFoldDB" id="A0A0R2B7D0"/>
<dbReference type="GO" id="GO:0016757">
    <property type="term" value="F:glycosyltransferase activity"/>
    <property type="evidence" value="ECO:0007669"/>
    <property type="project" value="InterPro"/>
</dbReference>
<evidence type="ECO:0000313" key="3">
    <source>
        <dbReference type="EMBL" id="KRM74546.1"/>
    </source>
</evidence>
<dbReference type="EMBL" id="AYYN01000090">
    <property type="protein sequence ID" value="KRM74546.1"/>
    <property type="molecule type" value="Genomic_DNA"/>
</dbReference>
<name>A0A0R2B7D0_9LACO</name>
<protein>
    <submittedName>
        <fullName evidence="3">Spore coat protein</fullName>
    </submittedName>
</protein>
<gene>
    <name evidence="3" type="ORF">FC48_GL000326</name>
</gene>
<dbReference type="Pfam" id="PF00534">
    <property type="entry name" value="Glycos_transf_1"/>
    <property type="match status" value="1"/>
</dbReference>
<reference evidence="3 4" key="1">
    <citation type="journal article" date="2015" name="Genome Announc.">
        <title>Expanding the biotechnology potential of lactobacilli through comparative genomics of 213 strains and associated genera.</title>
        <authorList>
            <person name="Sun Z."/>
            <person name="Harris H.M."/>
            <person name="McCann A."/>
            <person name="Guo C."/>
            <person name="Argimon S."/>
            <person name="Zhang W."/>
            <person name="Yang X."/>
            <person name="Jeffery I.B."/>
            <person name="Cooney J.C."/>
            <person name="Kagawa T.F."/>
            <person name="Liu W."/>
            <person name="Song Y."/>
            <person name="Salvetti E."/>
            <person name="Wrobel A."/>
            <person name="Rasinkangas P."/>
            <person name="Parkhill J."/>
            <person name="Rea M.C."/>
            <person name="O'Sullivan O."/>
            <person name="Ritari J."/>
            <person name="Douillard F.P."/>
            <person name="Paul Ross R."/>
            <person name="Yang R."/>
            <person name="Briner A.E."/>
            <person name="Felis G.E."/>
            <person name="de Vos W.M."/>
            <person name="Barrangou R."/>
            <person name="Klaenhammer T.R."/>
            <person name="Caufield P.W."/>
            <person name="Cui Y."/>
            <person name="Zhang H."/>
            <person name="O'Toole P.W."/>
        </authorList>
    </citation>
    <scope>NUCLEOTIDE SEQUENCE [LARGE SCALE GENOMIC DNA]</scope>
    <source>
        <strain evidence="3 4">DSM 20452</strain>
    </source>
</reference>
<keyword evidence="3" id="KW-0946">Virion</keyword>
<proteinExistence type="predicted"/>
<comment type="caution">
    <text evidence="3">The sequence shown here is derived from an EMBL/GenBank/DDBJ whole genome shotgun (WGS) entry which is preliminary data.</text>
</comment>
<evidence type="ECO:0000313" key="4">
    <source>
        <dbReference type="Proteomes" id="UP000051612"/>
    </source>
</evidence>
<dbReference type="InterPro" id="IPR001296">
    <property type="entry name" value="Glyco_trans_1"/>
</dbReference>
<sequence>MKIAILNSYIFPIPAVRGGAVETLIESLVKGANEDQTVELTVFSLYDQAAFEVSKKYPRVSFKWLKRPAYIDLIDKNVTTLLRLLKRDKNLWQKNYLWQLVSKRKTRKLLLAEDYDLVIIENAIFLPKLFSSKKLATKYRGKVYFHTHNLHFRKIYPSKAFAGVISVSRFLEKNTRWCFGKQLPFKVVYNGVATAQFERRVTKNEKERLKLKYQIPKDAPVILFVGRIMPKKGVLEVVQAFQKLENTHAHLVIVGASSFGMGQMTLFERELSQIVQEHPRIHATGFVNNQELGKYYALADLVVLPSLWEEPLGLTMIEAQLAGKPLITTNKGGIPETTSATNSILLEVTENLSKDLAFAMAEVLSDLPSWQKKALQAQQEAKQRFSEQLFYQNIKRALKEMSK</sequence>
<dbReference type="SUPFAM" id="SSF53756">
    <property type="entry name" value="UDP-Glycosyltransferase/glycogen phosphorylase"/>
    <property type="match status" value="1"/>
</dbReference>
<accession>A0A0R2B7D0</accession>
<evidence type="ECO:0000256" key="1">
    <source>
        <dbReference type="ARBA" id="ARBA00022679"/>
    </source>
</evidence>
<keyword evidence="1" id="KW-0808">Transferase</keyword>
<dbReference type="GO" id="GO:0009103">
    <property type="term" value="P:lipopolysaccharide biosynthetic process"/>
    <property type="evidence" value="ECO:0007669"/>
    <property type="project" value="TreeGrafter"/>
</dbReference>
<feature type="domain" description="Glycosyl transferase family 1" evidence="2">
    <location>
        <begin position="206"/>
        <end position="382"/>
    </location>
</feature>
<organism evidence="3 4">
    <name type="scientific">Ligilactobacillus murinus DSM 20452 = NBRC 14221</name>
    <dbReference type="NCBI Taxonomy" id="1423772"/>
    <lineage>
        <taxon>Bacteria</taxon>
        <taxon>Bacillati</taxon>
        <taxon>Bacillota</taxon>
        <taxon>Bacilli</taxon>
        <taxon>Lactobacillales</taxon>
        <taxon>Lactobacillaceae</taxon>
        <taxon>Ligilactobacillus</taxon>
    </lineage>
</organism>
<evidence type="ECO:0000259" key="2">
    <source>
        <dbReference type="Pfam" id="PF00534"/>
    </source>
</evidence>
<dbReference type="Gene3D" id="3.40.50.2000">
    <property type="entry name" value="Glycogen Phosphorylase B"/>
    <property type="match status" value="2"/>
</dbReference>
<dbReference type="PANTHER" id="PTHR46401">
    <property type="entry name" value="GLYCOSYLTRANSFERASE WBBK-RELATED"/>
    <property type="match status" value="1"/>
</dbReference>
<dbReference type="PANTHER" id="PTHR46401:SF2">
    <property type="entry name" value="GLYCOSYLTRANSFERASE WBBK-RELATED"/>
    <property type="match status" value="1"/>
</dbReference>
<dbReference type="PATRIC" id="fig|1423772.3.peg.357"/>